<reference evidence="4 5" key="1">
    <citation type="submission" date="2022-06" db="EMBL/GenBank/DDBJ databases">
        <title>Draft genome sequence of type strain Streptomyces rubrisoli DSM 42083.</title>
        <authorList>
            <person name="Duangmal K."/>
            <person name="Klaysubun C."/>
        </authorList>
    </citation>
    <scope>NUCLEOTIDE SEQUENCE [LARGE SCALE GENOMIC DNA]</scope>
    <source>
        <strain evidence="4 5">DSM 42083</strain>
    </source>
</reference>
<dbReference type="PROSITE" id="PS51257">
    <property type="entry name" value="PROKAR_LIPOPROTEIN"/>
    <property type="match status" value="1"/>
</dbReference>
<accession>A0ABT1PIH3</accession>
<dbReference type="PANTHER" id="PTHR43649">
    <property type="entry name" value="ARABINOSE-BINDING PROTEIN-RELATED"/>
    <property type="match status" value="1"/>
</dbReference>
<dbReference type="RefSeq" id="WP_255929633.1">
    <property type="nucleotide sequence ID" value="NZ_JANFNH010000022.1"/>
</dbReference>
<name>A0ABT1PIH3_9ACTN</name>
<evidence type="ECO:0000313" key="5">
    <source>
        <dbReference type="Proteomes" id="UP001206206"/>
    </source>
</evidence>
<keyword evidence="3" id="KW-0732">Signal</keyword>
<dbReference type="EMBL" id="JANFNH010000022">
    <property type="protein sequence ID" value="MCQ4044038.1"/>
    <property type="molecule type" value="Genomic_DNA"/>
</dbReference>
<feature type="signal peptide" evidence="3">
    <location>
        <begin position="1"/>
        <end position="26"/>
    </location>
</feature>
<dbReference type="InterPro" id="IPR006059">
    <property type="entry name" value="SBP"/>
</dbReference>
<protein>
    <submittedName>
        <fullName evidence="4">Extracellular solute-binding protein</fullName>
    </submittedName>
</protein>
<dbReference type="PANTHER" id="PTHR43649:SF29">
    <property type="entry name" value="OSMOPROTECTIVE COMPOUNDS-BINDING PROTEIN GGTB"/>
    <property type="match status" value="1"/>
</dbReference>
<evidence type="ECO:0000256" key="3">
    <source>
        <dbReference type="SAM" id="SignalP"/>
    </source>
</evidence>
<gene>
    <name evidence="4" type="ORF">NON19_18895</name>
</gene>
<proteinExistence type="inferred from homology"/>
<feature type="chain" id="PRO_5046231561" evidence="3">
    <location>
        <begin position="27"/>
        <end position="454"/>
    </location>
</feature>
<evidence type="ECO:0000313" key="4">
    <source>
        <dbReference type="EMBL" id="MCQ4044038.1"/>
    </source>
</evidence>
<dbReference type="SUPFAM" id="SSF53850">
    <property type="entry name" value="Periplasmic binding protein-like II"/>
    <property type="match status" value="1"/>
</dbReference>
<organism evidence="4 5">
    <name type="scientific">Streptantibioticus rubrisoli</name>
    <dbReference type="NCBI Taxonomy" id="1387313"/>
    <lineage>
        <taxon>Bacteria</taxon>
        <taxon>Bacillati</taxon>
        <taxon>Actinomycetota</taxon>
        <taxon>Actinomycetes</taxon>
        <taxon>Kitasatosporales</taxon>
        <taxon>Streptomycetaceae</taxon>
        <taxon>Streptantibioticus</taxon>
    </lineage>
</organism>
<dbReference type="InterPro" id="IPR050490">
    <property type="entry name" value="Bact_solute-bd_prot1"/>
</dbReference>
<comment type="caution">
    <text evidence="4">The sequence shown here is derived from an EMBL/GenBank/DDBJ whole genome shotgun (WGS) entry which is preliminary data.</text>
</comment>
<evidence type="ECO:0000256" key="2">
    <source>
        <dbReference type="ARBA" id="ARBA00022448"/>
    </source>
</evidence>
<dbReference type="Pfam" id="PF01547">
    <property type="entry name" value="SBP_bac_1"/>
    <property type="match status" value="1"/>
</dbReference>
<keyword evidence="5" id="KW-1185">Reference proteome</keyword>
<evidence type="ECO:0000256" key="1">
    <source>
        <dbReference type="ARBA" id="ARBA00008520"/>
    </source>
</evidence>
<dbReference type="Gene3D" id="3.40.190.10">
    <property type="entry name" value="Periplasmic binding protein-like II"/>
    <property type="match status" value="2"/>
</dbReference>
<dbReference type="Proteomes" id="UP001206206">
    <property type="component" value="Unassembled WGS sequence"/>
</dbReference>
<comment type="similarity">
    <text evidence="1">Belongs to the bacterial solute-binding protein 1 family.</text>
</comment>
<keyword evidence="2" id="KW-0813">Transport</keyword>
<sequence length="454" mass="49295">MRTPHARTTGTAVRLLLALLLLAATAACGNGTSTTGPTLTMLVPWEDQSELSAFQQVLGRFQHDYHITVRPTPTRALDQVLQTELQRGDPPDLAVLPTPGTLSHYARQNSLTPLDGLADNSIARSLPAELRQRFGPQWYTLIEAGTQHPYAVVVKANVKSLLWYDPRRLGQPAPGTSSQLADLDGTLSRQRGTPWCLALADPPNSGWPGTDWIEDILLHQSGPRVYAQWVNGQLAWNSQPVLSAWQTWGRLAGDPAKVYGGASGALLTPYSQGDLPLFNRAGGCSLAHGALVPNSNGTPRYRPGRDYDFFPFPPNNAAAKPSYEVAGDLLTVFRDSPAADRFLSFMASTEAQRIWPENQPDQAFSADREVTGQLRSTYAGDRVAARIDQMLTSPDATLCFDASDSMPETMAAAFDRAVLAYLQNPGQLPALLDRLDQVRAGAYSTDHPSFTCGT</sequence>